<evidence type="ECO:0000256" key="1">
    <source>
        <dbReference type="SAM" id="Phobius"/>
    </source>
</evidence>
<feature type="transmembrane region" description="Helical" evidence="1">
    <location>
        <begin position="164"/>
        <end position="187"/>
    </location>
</feature>
<gene>
    <name evidence="2" type="ORF">VTAP4600_B1016</name>
</gene>
<dbReference type="PIRSF" id="PIRSF028704">
    <property type="entry name" value="UPC028704"/>
    <property type="match status" value="1"/>
</dbReference>
<keyword evidence="3" id="KW-1185">Reference proteome</keyword>
<dbReference type="EMBL" id="LT960612">
    <property type="protein sequence ID" value="SON52627.1"/>
    <property type="molecule type" value="Genomic_DNA"/>
</dbReference>
<dbReference type="Pfam" id="PF10129">
    <property type="entry name" value="OpgC_C"/>
    <property type="match status" value="1"/>
</dbReference>
<name>A0A2N8ZL59_9VIBR</name>
<dbReference type="PANTHER" id="PTHR38592:SF3">
    <property type="entry name" value="BLL4819 PROTEIN"/>
    <property type="match status" value="1"/>
</dbReference>
<keyword evidence="1" id="KW-0812">Transmembrane</keyword>
<dbReference type="RefSeq" id="WP_102524830.1">
    <property type="nucleotide sequence ID" value="NZ_LT960612.1"/>
</dbReference>
<dbReference type="InterPro" id="IPR014550">
    <property type="entry name" value="UCP028704_OpgC"/>
</dbReference>
<feature type="transmembrane region" description="Helical" evidence="1">
    <location>
        <begin position="207"/>
        <end position="224"/>
    </location>
</feature>
<feature type="transmembrane region" description="Helical" evidence="1">
    <location>
        <begin position="138"/>
        <end position="157"/>
    </location>
</feature>
<dbReference type="KEGG" id="vta:B1016"/>
<proteinExistence type="predicted"/>
<feature type="transmembrane region" description="Helical" evidence="1">
    <location>
        <begin position="12"/>
        <end position="29"/>
    </location>
</feature>
<keyword evidence="1" id="KW-1133">Transmembrane helix</keyword>
<protein>
    <submittedName>
        <fullName evidence="2">OpgC protein</fullName>
    </submittedName>
</protein>
<dbReference type="OrthoDB" id="9775975at2"/>
<dbReference type="AlphaFoldDB" id="A0A2N8ZL59"/>
<sequence length="376" mass="42859">MKRQGSLDGIRGILLFLMTINHLVWMSVGQTKLQYFTLQPFGQVGAAEGFILLSGLLAGMVYSSNKLTENASRRKAWWRAFTIYKYHIIVLAILVPYGWCMMQVEPSYLDSALFINANFVHEPLHSAWLSLLLLNRPAYLDILPLYVLLMLFLPLILAGLRRNLWWLALAISGVVWASSGHITIALVEPLYQSLSPNLTASLGYFDFFAWQFIFVVGVTIGYFHRHQPINWYPSKLLVATIASIAFIMALVHHSVLGQYGLHQGITYPLADKPEMGWLRVVHLFVWVYLIGALINRYPNALNLPFFSFIGKHSLQVFAWQSLLIFFAAPTLYFSRGEAHYDWLLILFASTLWIPAKLHQLWLARKVRVASAKTSVN</sequence>
<feature type="transmembrane region" description="Helical" evidence="1">
    <location>
        <begin position="236"/>
        <end position="256"/>
    </location>
</feature>
<keyword evidence="1" id="KW-0472">Membrane</keyword>
<accession>A0A2N8ZL59</accession>
<evidence type="ECO:0000313" key="3">
    <source>
        <dbReference type="Proteomes" id="UP000235828"/>
    </source>
</evidence>
<feature type="transmembrane region" description="Helical" evidence="1">
    <location>
        <begin position="316"/>
        <end position="334"/>
    </location>
</feature>
<feature type="transmembrane region" description="Helical" evidence="1">
    <location>
        <begin position="41"/>
        <end position="62"/>
    </location>
</feature>
<evidence type="ECO:0000313" key="2">
    <source>
        <dbReference type="EMBL" id="SON52627.1"/>
    </source>
</evidence>
<feature type="transmembrane region" description="Helical" evidence="1">
    <location>
        <begin position="276"/>
        <end position="295"/>
    </location>
</feature>
<feature type="transmembrane region" description="Helical" evidence="1">
    <location>
        <begin position="340"/>
        <end position="357"/>
    </location>
</feature>
<organism evidence="2 3">
    <name type="scientific">Vibrio tapetis subsp. tapetis</name>
    <dbReference type="NCBI Taxonomy" id="1671868"/>
    <lineage>
        <taxon>Bacteria</taxon>
        <taxon>Pseudomonadati</taxon>
        <taxon>Pseudomonadota</taxon>
        <taxon>Gammaproteobacteria</taxon>
        <taxon>Vibrionales</taxon>
        <taxon>Vibrionaceae</taxon>
        <taxon>Vibrio</taxon>
    </lineage>
</organism>
<dbReference type="Proteomes" id="UP000235828">
    <property type="component" value="Chromosome B"/>
</dbReference>
<reference evidence="2 3" key="1">
    <citation type="submission" date="2017-10" db="EMBL/GenBank/DDBJ databases">
        <authorList>
            <person name="Banno H."/>
            <person name="Chua N.-H."/>
        </authorList>
    </citation>
    <scope>NUCLEOTIDE SEQUENCE [LARGE SCALE GENOMIC DNA]</scope>
    <source>
        <strain evidence="2">Vibrio tapetis CECT4600</strain>
    </source>
</reference>
<feature type="transmembrane region" description="Helical" evidence="1">
    <location>
        <begin position="83"/>
        <end position="104"/>
    </location>
</feature>
<dbReference type="PANTHER" id="PTHR38592">
    <property type="entry name" value="BLL4819 PROTEIN"/>
    <property type="match status" value="1"/>
</dbReference>